<dbReference type="AlphaFoldDB" id="A0A9P4KEZ5"/>
<feature type="region of interest" description="Disordered" evidence="2">
    <location>
        <begin position="67"/>
        <end position="122"/>
    </location>
</feature>
<feature type="chain" id="PRO_5040144703" evidence="3">
    <location>
        <begin position="19"/>
        <end position="271"/>
    </location>
</feature>
<feature type="region of interest" description="Disordered" evidence="2">
    <location>
        <begin position="138"/>
        <end position="164"/>
    </location>
</feature>
<name>A0A9P4KEZ5_9PLEO</name>
<feature type="signal peptide" evidence="3">
    <location>
        <begin position="1"/>
        <end position="18"/>
    </location>
</feature>
<dbReference type="InterPro" id="IPR051477">
    <property type="entry name" value="Expansin_CellWall"/>
</dbReference>
<evidence type="ECO:0000313" key="5">
    <source>
        <dbReference type="Proteomes" id="UP000800093"/>
    </source>
</evidence>
<protein>
    <submittedName>
        <fullName evidence="4">Uncharacterized protein</fullName>
    </submittedName>
</protein>
<feature type="compositionally biased region" description="Low complexity" evidence="2">
    <location>
        <begin position="142"/>
        <end position="155"/>
    </location>
</feature>
<accession>A0A9P4KEZ5</accession>
<dbReference type="InterPro" id="IPR036908">
    <property type="entry name" value="RlpA-like_sf"/>
</dbReference>
<organism evidence="4 5">
    <name type="scientific">Lojkania enalia</name>
    <dbReference type="NCBI Taxonomy" id="147567"/>
    <lineage>
        <taxon>Eukaryota</taxon>
        <taxon>Fungi</taxon>
        <taxon>Dikarya</taxon>
        <taxon>Ascomycota</taxon>
        <taxon>Pezizomycotina</taxon>
        <taxon>Dothideomycetes</taxon>
        <taxon>Pleosporomycetidae</taxon>
        <taxon>Pleosporales</taxon>
        <taxon>Pleosporales incertae sedis</taxon>
        <taxon>Lojkania</taxon>
    </lineage>
</organism>
<dbReference type="SUPFAM" id="SSF50685">
    <property type="entry name" value="Barwin-like endoglucanases"/>
    <property type="match status" value="1"/>
</dbReference>
<keyword evidence="5" id="KW-1185">Reference proteome</keyword>
<feature type="compositionally biased region" description="Low complexity" evidence="2">
    <location>
        <begin position="67"/>
        <end position="79"/>
    </location>
</feature>
<evidence type="ECO:0000256" key="3">
    <source>
        <dbReference type="SAM" id="SignalP"/>
    </source>
</evidence>
<keyword evidence="1 3" id="KW-0732">Signal</keyword>
<dbReference type="Proteomes" id="UP000800093">
    <property type="component" value="Unassembled WGS sequence"/>
</dbReference>
<reference evidence="5" key="1">
    <citation type="journal article" date="2020" name="Stud. Mycol.">
        <title>101 Dothideomycetes genomes: A test case for predicting lifestyles and emergence of pathogens.</title>
        <authorList>
            <person name="Haridas S."/>
            <person name="Albert R."/>
            <person name="Binder M."/>
            <person name="Bloem J."/>
            <person name="LaButti K."/>
            <person name="Salamov A."/>
            <person name="Andreopoulos B."/>
            <person name="Baker S."/>
            <person name="Barry K."/>
            <person name="Bills G."/>
            <person name="Bluhm B."/>
            <person name="Cannon C."/>
            <person name="Castanera R."/>
            <person name="Culley D."/>
            <person name="Daum C."/>
            <person name="Ezra D."/>
            <person name="Gonzalez J."/>
            <person name="Henrissat B."/>
            <person name="Kuo A."/>
            <person name="Liang C."/>
            <person name="Lipzen A."/>
            <person name="Lutzoni F."/>
            <person name="Magnuson J."/>
            <person name="Mondo S."/>
            <person name="Nolan M."/>
            <person name="Ohm R."/>
            <person name="Pangilinan J."/>
            <person name="Park H.-J."/>
            <person name="Ramirez L."/>
            <person name="Alfaro M."/>
            <person name="Sun H."/>
            <person name="Tritt A."/>
            <person name="Yoshinaga Y."/>
            <person name="Zwiers L.-H."/>
            <person name="Turgeon B."/>
            <person name="Goodwin S."/>
            <person name="Spatafora J."/>
            <person name="Crous P."/>
            <person name="Grigoriev I."/>
        </authorList>
    </citation>
    <scope>NUCLEOTIDE SEQUENCE [LARGE SCALE GENOMIC DNA]</scope>
    <source>
        <strain evidence="5">CBS 304.66</strain>
    </source>
</reference>
<dbReference type="CDD" id="cd22191">
    <property type="entry name" value="DPBB_RlpA_EXP_N-like"/>
    <property type="match status" value="1"/>
</dbReference>
<evidence type="ECO:0000256" key="1">
    <source>
        <dbReference type="ARBA" id="ARBA00022729"/>
    </source>
</evidence>
<dbReference type="EMBL" id="ML986596">
    <property type="protein sequence ID" value="KAF2266657.1"/>
    <property type="molecule type" value="Genomic_DNA"/>
</dbReference>
<sequence>MKTSNVLASLLFGSLAIAAPFDKRALVTKTEVVVETVVVYTTVWEGEAPSTAAAETTSAAGLFFEKPASSSATPTSTPAPYAPPVVEQPSSTSVYTPPPPPPPPPSSSSVYTPPPPPPSSSVYTPPVAAPSSVYVPPPPPASSAVPTQSSSPSTGNTGGGGGGEYSGDITIYDNTGAAGACGESLTDDMAICALAKPTWGESTYDVMTGEATNKWCGQKIKLFYNGRTAECTIMDMCPGCSGADIDMSYSVWQTLTGLTEKTRLQGTWAPI</sequence>
<proteinExistence type="predicted"/>
<evidence type="ECO:0000313" key="4">
    <source>
        <dbReference type="EMBL" id="KAF2266657.1"/>
    </source>
</evidence>
<dbReference type="Gene3D" id="2.40.40.10">
    <property type="entry name" value="RlpA-like domain"/>
    <property type="match status" value="1"/>
</dbReference>
<evidence type="ECO:0000256" key="2">
    <source>
        <dbReference type="SAM" id="MobiDB-lite"/>
    </source>
</evidence>
<comment type="caution">
    <text evidence="4">The sequence shown here is derived from an EMBL/GenBank/DDBJ whole genome shotgun (WGS) entry which is preliminary data.</text>
</comment>
<feature type="compositionally biased region" description="Pro residues" evidence="2">
    <location>
        <begin position="96"/>
        <end position="119"/>
    </location>
</feature>
<dbReference type="OrthoDB" id="406505at2759"/>
<dbReference type="PANTHER" id="PTHR31836:SF28">
    <property type="entry name" value="SRCR DOMAIN-CONTAINING PROTEIN-RELATED"/>
    <property type="match status" value="1"/>
</dbReference>
<gene>
    <name evidence="4" type="ORF">CC78DRAFT_122337</name>
</gene>
<dbReference type="PANTHER" id="PTHR31836">
    <property type="match status" value="1"/>
</dbReference>